<dbReference type="InterPro" id="IPR007346">
    <property type="entry name" value="Endonuclease-I"/>
</dbReference>
<organism evidence="4">
    <name type="scientific">Guillardia theta (strain CCMP2712)</name>
    <name type="common">Cryptophyte</name>
    <dbReference type="NCBI Taxonomy" id="905079"/>
    <lineage>
        <taxon>Eukaryota</taxon>
        <taxon>Cryptophyceae</taxon>
        <taxon>Pyrenomonadales</taxon>
        <taxon>Geminigeraceae</taxon>
        <taxon>Guillardia</taxon>
    </lineage>
</organism>
<dbReference type="InterPro" id="IPR011129">
    <property type="entry name" value="CSD"/>
</dbReference>
<dbReference type="OrthoDB" id="423935at2759"/>
<dbReference type="PANTHER" id="PTHR33607:SF2">
    <property type="entry name" value="ENDONUCLEASE-1"/>
    <property type="match status" value="1"/>
</dbReference>
<dbReference type="PROSITE" id="PS51857">
    <property type="entry name" value="CSD_2"/>
    <property type="match status" value="1"/>
</dbReference>
<dbReference type="GO" id="GO:0004518">
    <property type="term" value="F:nuclease activity"/>
    <property type="evidence" value="ECO:0007669"/>
    <property type="project" value="UniProtKB-KW"/>
</dbReference>
<reference evidence="6" key="2">
    <citation type="submission" date="2012-11" db="EMBL/GenBank/DDBJ databases">
        <authorList>
            <person name="Kuo A."/>
            <person name="Curtis B.A."/>
            <person name="Tanifuji G."/>
            <person name="Burki F."/>
            <person name="Gruber A."/>
            <person name="Irimia M."/>
            <person name="Maruyama S."/>
            <person name="Arias M.C."/>
            <person name="Ball S.G."/>
            <person name="Gile G.H."/>
            <person name="Hirakawa Y."/>
            <person name="Hopkins J.F."/>
            <person name="Rensing S.A."/>
            <person name="Schmutz J."/>
            <person name="Symeonidi A."/>
            <person name="Elias M."/>
            <person name="Eveleigh R.J."/>
            <person name="Herman E.K."/>
            <person name="Klute M.J."/>
            <person name="Nakayama T."/>
            <person name="Obornik M."/>
            <person name="Reyes-Prieto A."/>
            <person name="Armbrust E.V."/>
            <person name="Aves S.J."/>
            <person name="Beiko R.G."/>
            <person name="Coutinho P."/>
            <person name="Dacks J.B."/>
            <person name="Durnford D.G."/>
            <person name="Fast N.M."/>
            <person name="Green B.R."/>
            <person name="Grisdale C."/>
            <person name="Hempe F."/>
            <person name="Henrissat B."/>
            <person name="Hoppner M.P."/>
            <person name="Ishida K.-I."/>
            <person name="Kim E."/>
            <person name="Koreny L."/>
            <person name="Kroth P.G."/>
            <person name="Liu Y."/>
            <person name="Malik S.-B."/>
            <person name="Maier U.G."/>
            <person name="McRose D."/>
            <person name="Mock T."/>
            <person name="Neilson J.A."/>
            <person name="Onodera N.T."/>
            <person name="Poole A.M."/>
            <person name="Pritham E.J."/>
            <person name="Richards T.A."/>
            <person name="Rocap G."/>
            <person name="Roy S.W."/>
            <person name="Sarai C."/>
            <person name="Schaack S."/>
            <person name="Shirato S."/>
            <person name="Slamovits C.H."/>
            <person name="Spencer D.F."/>
            <person name="Suzuki S."/>
            <person name="Worden A.Z."/>
            <person name="Zauner S."/>
            <person name="Barry K."/>
            <person name="Bell C."/>
            <person name="Bharti A.K."/>
            <person name="Crow J.A."/>
            <person name="Grimwood J."/>
            <person name="Kramer R."/>
            <person name="Lindquist E."/>
            <person name="Lucas S."/>
            <person name="Salamov A."/>
            <person name="McFadden G.I."/>
            <person name="Lane C.E."/>
            <person name="Keeling P.J."/>
            <person name="Gray M.W."/>
            <person name="Grigoriev I.V."/>
            <person name="Archibald J.M."/>
        </authorList>
    </citation>
    <scope>NUCLEOTIDE SEQUENCE</scope>
    <source>
        <strain evidence="6">CCMP2712</strain>
    </source>
</reference>
<dbReference type="RefSeq" id="XP_005822311.1">
    <property type="nucleotide sequence ID" value="XM_005822254.1"/>
</dbReference>
<dbReference type="EMBL" id="JH993092">
    <property type="protein sequence ID" value="EKX35331.1"/>
    <property type="molecule type" value="Genomic_DNA"/>
</dbReference>
<dbReference type="Proteomes" id="UP000011087">
    <property type="component" value="Unassembled WGS sequence"/>
</dbReference>
<dbReference type="InterPro" id="IPR002059">
    <property type="entry name" value="CSP_DNA-bd"/>
</dbReference>
<accession>L1IGF5</accession>
<keyword evidence="2" id="KW-0378">Hydrolase</keyword>
<evidence type="ECO:0000313" key="5">
    <source>
        <dbReference type="EnsemblProtists" id="EKX35331"/>
    </source>
</evidence>
<dbReference type="PaxDb" id="55529-EKX35331"/>
<keyword evidence="6" id="KW-1185">Reference proteome</keyword>
<dbReference type="Pfam" id="PF04231">
    <property type="entry name" value="Endonuclease_1"/>
    <property type="match status" value="2"/>
</dbReference>
<dbReference type="HOGENOM" id="CLU_772622_0_0_1"/>
<evidence type="ECO:0000313" key="6">
    <source>
        <dbReference type="Proteomes" id="UP000011087"/>
    </source>
</evidence>
<evidence type="ECO:0000313" key="4">
    <source>
        <dbReference type="EMBL" id="EKX35331.1"/>
    </source>
</evidence>
<reference evidence="5" key="3">
    <citation type="submission" date="2016-03" db="UniProtKB">
        <authorList>
            <consortium name="EnsemblProtists"/>
        </authorList>
    </citation>
    <scope>IDENTIFICATION</scope>
</reference>
<reference evidence="4 6" key="1">
    <citation type="journal article" date="2012" name="Nature">
        <title>Algal genomes reveal evolutionary mosaicism and the fate of nucleomorphs.</title>
        <authorList>
            <consortium name="DOE Joint Genome Institute"/>
            <person name="Curtis B.A."/>
            <person name="Tanifuji G."/>
            <person name="Burki F."/>
            <person name="Gruber A."/>
            <person name="Irimia M."/>
            <person name="Maruyama S."/>
            <person name="Arias M.C."/>
            <person name="Ball S.G."/>
            <person name="Gile G.H."/>
            <person name="Hirakawa Y."/>
            <person name="Hopkins J.F."/>
            <person name="Kuo A."/>
            <person name="Rensing S.A."/>
            <person name="Schmutz J."/>
            <person name="Symeonidi A."/>
            <person name="Elias M."/>
            <person name="Eveleigh R.J."/>
            <person name="Herman E.K."/>
            <person name="Klute M.J."/>
            <person name="Nakayama T."/>
            <person name="Obornik M."/>
            <person name="Reyes-Prieto A."/>
            <person name="Armbrust E.V."/>
            <person name="Aves S.J."/>
            <person name="Beiko R.G."/>
            <person name="Coutinho P."/>
            <person name="Dacks J.B."/>
            <person name="Durnford D.G."/>
            <person name="Fast N.M."/>
            <person name="Green B.R."/>
            <person name="Grisdale C.J."/>
            <person name="Hempel F."/>
            <person name="Henrissat B."/>
            <person name="Hoppner M.P."/>
            <person name="Ishida K."/>
            <person name="Kim E."/>
            <person name="Koreny L."/>
            <person name="Kroth P.G."/>
            <person name="Liu Y."/>
            <person name="Malik S.B."/>
            <person name="Maier U.G."/>
            <person name="McRose D."/>
            <person name="Mock T."/>
            <person name="Neilson J.A."/>
            <person name="Onodera N.T."/>
            <person name="Poole A.M."/>
            <person name="Pritham E.J."/>
            <person name="Richards T.A."/>
            <person name="Rocap G."/>
            <person name="Roy S.W."/>
            <person name="Sarai C."/>
            <person name="Schaack S."/>
            <person name="Shirato S."/>
            <person name="Slamovits C.H."/>
            <person name="Spencer D.F."/>
            <person name="Suzuki S."/>
            <person name="Worden A.Z."/>
            <person name="Zauner S."/>
            <person name="Barry K."/>
            <person name="Bell C."/>
            <person name="Bharti A.K."/>
            <person name="Crow J.A."/>
            <person name="Grimwood J."/>
            <person name="Kramer R."/>
            <person name="Lindquist E."/>
            <person name="Lucas S."/>
            <person name="Salamov A."/>
            <person name="McFadden G.I."/>
            <person name="Lane C.E."/>
            <person name="Keeling P.J."/>
            <person name="Gray M.W."/>
            <person name="Grigoriev I.V."/>
            <person name="Archibald J.M."/>
        </authorList>
    </citation>
    <scope>NUCLEOTIDE SEQUENCE</scope>
    <source>
        <strain evidence="4 6">CCMP2712</strain>
    </source>
</reference>
<dbReference type="SMART" id="SM00357">
    <property type="entry name" value="CSP"/>
    <property type="match status" value="1"/>
</dbReference>
<dbReference type="AlphaFoldDB" id="L1IGF5"/>
<dbReference type="PANTHER" id="PTHR33607">
    <property type="entry name" value="ENDONUCLEASE-1"/>
    <property type="match status" value="1"/>
</dbReference>
<name>L1IGF5_GUITC</name>
<evidence type="ECO:0000256" key="2">
    <source>
        <dbReference type="ARBA" id="ARBA00022801"/>
    </source>
</evidence>
<dbReference type="InterPro" id="IPR044925">
    <property type="entry name" value="His-Me_finger_sf"/>
</dbReference>
<dbReference type="GO" id="GO:0003676">
    <property type="term" value="F:nucleic acid binding"/>
    <property type="evidence" value="ECO:0007669"/>
    <property type="project" value="InterPro"/>
</dbReference>
<proteinExistence type="predicted"/>
<dbReference type="GO" id="GO:0016787">
    <property type="term" value="F:hydrolase activity"/>
    <property type="evidence" value="ECO:0007669"/>
    <property type="project" value="UniProtKB-KW"/>
</dbReference>
<dbReference type="InterPro" id="IPR012340">
    <property type="entry name" value="NA-bd_OB-fold"/>
</dbReference>
<sequence>MLSFTSSLTLSEIFLSRAVCNSDRGLLQNERGEEVYSSQLNGGNQSVGYYGESISKRKGQELKSALHAVISKHVPLSYQRVWEALEDIDGGQDGCQPNSVADVYTGKCWRIYTDRCDKVIERENFCYNREHAWPKSWWGGFEEGGGSSTRREATIPWPLLKANLFHGDETKLKQVQTFRTQPRAVGNSANSGLLDQDKDDRKVPGTVKFFNKEKGFGFATLKDGREVYIHQSNILDNVNLRKMDSVKLKVLSGTKGLYGKEVRRVEDKCFEPPDHVKGDLARAYFYVSVRYEGEFQCCQRSLVNKNKISKTYQDMLRSWHKKDPVSEREKQRNEKIYTWQKNRNPFIDMPELVDAIPDF</sequence>
<dbReference type="Pfam" id="PF00313">
    <property type="entry name" value="CSD"/>
    <property type="match status" value="1"/>
</dbReference>
<keyword evidence="1" id="KW-0540">Nuclease</keyword>
<dbReference type="SUPFAM" id="SSF54060">
    <property type="entry name" value="His-Me finger endonucleases"/>
    <property type="match status" value="2"/>
</dbReference>
<dbReference type="Gene3D" id="2.40.50.140">
    <property type="entry name" value="Nucleic acid-binding proteins"/>
    <property type="match status" value="1"/>
</dbReference>
<protein>
    <recommendedName>
        <fullName evidence="3">CSD domain-containing protein</fullName>
    </recommendedName>
</protein>
<evidence type="ECO:0000256" key="1">
    <source>
        <dbReference type="ARBA" id="ARBA00022722"/>
    </source>
</evidence>
<feature type="domain" description="CSD" evidence="3">
    <location>
        <begin position="202"/>
        <end position="264"/>
    </location>
</feature>
<dbReference type="STRING" id="905079.L1IGF5"/>
<dbReference type="KEGG" id="gtt:GUITHDRAFT_146537"/>
<dbReference type="EnsemblProtists" id="EKX35331">
    <property type="protein sequence ID" value="EKX35331"/>
    <property type="gene ID" value="GUITHDRAFT_146537"/>
</dbReference>
<dbReference type="SUPFAM" id="SSF50249">
    <property type="entry name" value="Nucleic acid-binding proteins"/>
    <property type="match status" value="1"/>
</dbReference>
<gene>
    <name evidence="4" type="ORF">GUITHDRAFT_146537</name>
</gene>
<evidence type="ECO:0000259" key="3">
    <source>
        <dbReference type="PROSITE" id="PS51857"/>
    </source>
</evidence>
<dbReference type="GeneID" id="17292109"/>